<evidence type="ECO:0000256" key="2">
    <source>
        <dbReference type="SAM" id="Phobius"/>
    </source>
</evidence>
<feature type="transmembrane region" description="Helical" evidence="2">
    <location>
        <begin position="34"/>
        <end position="53"/>
    </location>
</feature>
<evidence type="ECO:0000313" key="3">
    <source>
        <dbReference type="EMBL" id="PWU44398.1"/>
    </source>
</evidence>
<keyword evidence="4" id="KW-1185">Reference proteome</keyword>
<dbReference type="AlphaFoldDB" id="A0A317JVM0"/>
<dbReference type="EMBL" id="QGSV01000326">
    <property type="protein sequence ID" value="PWU44398.1"/>
    <property type="molecule type" value="Genomic_DNA"/>
</dbReference>
<evidence type="ECO:0008006" key="5">
    <source>
        <dbReference type="Google" id="ProtNLM"/>
    </source>
</evidence>
<name>A0A317JVM0_9ACTN</name>
<evidence type="ECO:0000313" key="4">
    <source>
        <dbReference type="Proteomes" id="UP000245683"/>
    </source>
</evidence>
<evidence type="ECO:0000256" key="1">
    <source>
        <dbReference type="SAM" id="MobiDB-lite"/>
    </source>
</evidence>
<dbReference type="Proteomes" id="UP000245683">
    <property type="component" value="Unassembled WGS sequence"/>
</dbReference>
<dbReference type="RefSeq" id="WP_109947232.1">
    <property type="nucleotide sequence ID" value="NZ_QGGF01000206.1"/>
</dbReference>
<organism evidence="3 4">
    <name type="scientific">Micromonospora globispora</name>
    <dbReference type="NCBI Taxonomy" id="1450148"/>
    <lineage>
        <taxon>Bacteria</taxon>
        <taxon>Bacillati</taxon>
        <taxon>Actinomycetota</taxon>
        <taxon>Actinomycetes</taxon>
        <taxon>Micromonosporales</taxon>
        <taxon>Micromonosporaceae</taxon>
        <taxon>Micromonospora</taxon>
    </lineage>
</organism>
<keyword evidence="2" id="KW-0812">Transmembrane</keyword>
<dbReference type="OrthoDB" id="3405547at2"/>
<accession>A0A317JVM0</accession>
<comment type="caution">
    <text evidence="3">The sequence shown here is derived from an EMBL/GenBank/DDBJ whole genome shotgun (WGS) entry which is preliminary data.</text>
</comment>
<proteinExistence type="predicted"/>
<keyword evidence="2" id="KW-0472">Membrane</keyword>
<sequence length="197" mass="21279">MHPGHQPHVEDVPSPYAPQPTPSALRRPRWRHPILAVAILVPVLLAAAAVITYRAGGFDDDGQFRAEPPACATLAPSLHLLGTAYTLRQGESNNCDLLLPKGHPDYIPAPKISVGYYVATPRRGDAPEAASRLLRPLGTDFRPLPGVGDEAYVRGDRDVVLRVSNLVVGIMVFPRQASTGDQVRAFAADLANRLRDS</sequence>
<feature type="region of interest" description="Disordered" evidence="1">
    <location>
        <begin position="1"/>
        <end position="24"/>
    </location>
</feature>
<keyword evidence="2" id="KW-1133">Transmembrane helix</keyword>
<protein>
    <recommendedName>
        <fullName evidence="5">DUF3558 domain-containing protein</fullName>
    </recommendedName>
</protein>
<reference evidence="4" key="1">
    <citation type="submission" date="2018-05" db="EMBL/GenBank/DDBJ databases">
        <title>Micromonospora globispora sp. nov. and Micromonospora rugosa sp. nov., isolated from marine sediment.</title>
        <authorList>
            <person name="Carro L."/>
            <person name="Aysel V."/>
            <person name="Cetin D."/>
            <person name="Igual J.M."/>
            <person name="Klenk H.-P."/>
            <person name="Trujillo M.E."/>
            <person name="Sahin N."/>
        </authorList>
    </citation>
    <scope>NUCLEOTIDE SEQUENCE [LARGE SCALE GENOMIC DNA]</scope>
    <source>
        <strain evidence="4">S2904</strain>
    </source>
</reference>
<gene>
    <name evidence="3" type="ORF">DLJ46_26225</name>
</gene>